<dbReference type="PANTHER" id="PTHR46889">
    <property type="entry name" value="TRANSPOSASE INSF FOR INSERTION SEQUENCE IS3B-RELATED"/>
    <property type="match status" value="1"/>
</dbReference>
<protein>
    <recommendedName>
        <fullName evidence="1">Integrase catalytic domain-containing protein</fullName>
    </recommendedName>
</protein>
<evidence type="ECO:0000313" key="2">
    <source>
        <dbReference type="EMBL" id="GGZ83775.1"/>
    </source>
</evidence>
<accession>A0A8H9LYQ5</accession>
<comment type="caution">
    <text evidence="2">The sequence shown here is derived from an EMBL/GenBank/DDBJ whole genome shotgun (WGS) entry which is preliminary data.</text>
</comment>
<dbReference type="PANTHER" id="PTHR46889:SF4">
    <property type="entry name" value="TRANSPOSASE INSO FOR INSERTION SEQUENCE ELEMENT IS911B-RELATED"/>
    <property type="match status" value="1"/>
</dbReference>
<evidence type="ECO:0000313" key="3">
    <source>
        <dbReference type="Proteomes" id="UP000622604"/>
    </source>
</evidence>
<evidence type="ECO:0000259" key="1">
    <source>
        <dbReference type="Pfam" id="PF13333"/>
    </source>
</evidence>
<name>A0A8H9LYQ5_9ALTE</name>
<sequence length="90" mass="10656">MHSDRGGHYRWERTDSASLTRSMSRKGYSPDNAACEGFFGRLKTEFFYPRDWSNSTLEHLMAEIDNYIKWYNLKRIKISLGAKSPIEYRL</sequence>
<dbReference type="Proteomes" id="UP000622604">
    <property type="component" value="Unassembled WGS sequence"/>
</dbReference>
<feature type="domain" description="Integrase catalytic" evidence="1">
    <location>
        <begin position="36"/>
        <end position="89"/>
    </location>
</feature>
<proteinExistence type="predicted"/>
<dbReference type="SUPFAM" id="SSF53098">
    <property type="entry name" value="Ribonuclease H-like"/>
    <property type="match status" value="1"/>
</dbReference>
<reference evidence="2" key="2">
    <citation type="submission" date="2020-09" db="EMBL/GenBank/DDBJ databases">
        <authorList>
            <person name="Sun Q."/>
            <person name="Kim S."/>
        </authorList>
    </citation>
    <scope>NUCLEOTIDE SEQUENCE</scope>
    <source>
        <strain evidence="2">KCTC 32337</strain>
    </source>
</reference>
<dbReference type="InterPro" id="IPR001584">
    <property type="entry name" value="Integrase_cat-core"/>
</dbReference>
<dbReference type="Pfam" id="PF13333">
    <property type="entry name" value="rve_2"/>
    <property type="match status" value="1"/>
</dbReference>
<dbReference type="InterPro" id="IPR012337">
    <property type="entry name" value="RNaseH-like_sf"/>
</dbReference>
<dbReference type="EMBL" id="BMZC01000025">
    <property type="protein sequence ID" value="GGZ83775.1"/>
    <property type="molecule type" value="Genomic_DNA"/>
</dbReference>
<dbReference type="GO" id="GO:0015074">
    <property type="term" value="P:DNA integration"/>
    <property type="evidence" value="ECO:0007669"/>
    <property type="project" value="InterPro"/>
</dbReference>
<gene>
    <name evidence="2" type="ORF">GCM10011274_46640</name>
</gene>
<dbReference type="AlphaFoldDB" id="A0A8H9LYQ5"/>
<dbReference type="InterPro" id="IPR050900">
    <property type="entry name" value="Transposase_IS3/IS150/IS904"/>
</dbReference>
<reference evidence="2" key="1">
    <citation type="journal article" date="2014" name="Int. J. Syst. Evol. Microbiol.">
        <title>Complete genome sequence of Corynebacterium casei LMG S-19264T (=DSM 44701T), isolated from a smear-ripened cheese.</title>
        <authorList>
            <consortium name="US DOE Joint Genome Institute (JGI-PGF)"/>
            <person name="Walter F."/>
            <person name="Albersmeier A."/>
            <person name="Kalinowski J."/>
            <person name="Ruckert C."/>
        </authorList>
    </citation>
    <scope>NUCLEOTIDE SEQUENCE</scope>
    <source>
        <strain evidence="2">KCTC 32337</strain>
    </source>
</reference>
<organism evidence="2 3">
    <name type="scientific">Paraglaciecola chathamensis</name>
    <dbReference type="NCBI Taxonomy" id="368405"/>
    <lineage>
        <taxon>Bacteria</taxon>
        <taxon>Pseudomonadati</taxon>
        <taxon>Pseudomonadota</taxon>
        <taxon>Gammaproteobacteria</taxon>
        <taxon>Alteromonadales</taxon>
        <taxon>Alteromonadaceae</taxon>
        <taxon>Paraglaciecola</taxon>
    </lineage>
</organism>